<feature type="compositionally biased region" description="Low complexity" evidence="4">
    <location>
        <begin position="926"/>
        <end position="936"/>
    </location>
</feature>
<evidence type="ECO:0000256" key="2">
    <source>
        <dbReference type="PROSITE-ProRule" id="PRU00035"/>
    </source>
</evidence>
<feature type="coiled-coil region" evidence="3">
    <location>
        <begin position="102"/>
        <end position="129"/>
    </location>
</feature>
<feature type="compositionally biased region" description="Basic and acidic residues" evidence="4">
    <location>
        <begin position="589"/>
        <end position="606"/>
    </location>
</feature>
<gene>
    <name evidence="6" type="ORF">PYX00_002427</name>
</gene>
<keyword evidence="1 2" id="KW-0103">Bromodomain</keyword>
<feature type="compositionally biased region" description="Low complexity" evidence="4">
    <location>
        <begin position="322"/>
        <end position="331"/>
    </location>
</feature>
<dbReference type="Pfam" id="PF00439">
    <property type="entry name" value="Bromodomain"/>
    <property type="match status" value="1"/>
</dbReference>
<feature type="compositionally biased region" description="Low complexity" evidence="4">
    <location>
        <begin position="678"/>
        <end position="687"/>
    </location>
</feature>
<accession>A0AAW2IGF4</accession>
<dbReference type="GO" id="GO:0035267">
    <property type="term" value="C:NuA4 histone acetyltransferase complex"/>
    <property type="evidence" value="ECO:0007669"/>
    <property type="project" value="TreeGrafter"/>
</dbReference>
<feature type="compositionally biased region" description="Polar residues" evidence="4">
    <location>
        <begin position="398"/>
        <end position="418"/>
    </location>
</feature>
<dbReference type="InterPro" id="IPR037966">
    <property type="entry name" value="Brd8_Bromo_dom"/>
</dbReference>
<evidence type="ECO:0000256" key="1">
    <source>
        <dbReference type="ARBA" id="ARBA00023117"/>
    </source>
</evidence>
<dbReference type="SMART" id="SM00297">
    <property type="entry name" value="BROMO"/>
    <property type="match status" value="1"/>
</dbReference>
<feature type="compositionally biased region" description="Basic and acidic residues" evidence="4">
    <location>
        <begin position="629"/>
        <end position="660"/>
    </location>
</feature>
<evidence type="ECO:0000313" key="6">
    <source>
        <dbReference type="EMBL" id="KAL0281442.1"/>
    </source>
</evidence>
<feature type="compositionally biased region" description="Pro residues" evidence="4">
    <location>
        <begin position="332"/>
        <end position="362"/>
    </location>
</feature>
<dbReference type="PRINTS" id="PR00503">
    <property type="entry name" value="BROMODOMAIN"/>
</dbReference>
<reference evidence="6" key="1">
    <citation type="journal article" date="2024" name="Gigascience">
        <title>Chromosome-level genome of the poultry shaft louse Menopon gallinae provides insight into the host-switching and adaptive evolution of parasitic lice.</title>
        <authorList>
            <person name="Xu Y."/>
            <person name="Ma L."/>
            <person name="Liu S."/>
            <person name="Liang Y."/>
            <person name="Liu Q."/>
            <person name="He Z."/>
            <person name="Tian L."/>
            <person name="Duan Y."/>
            <person name="Cai W."/>
            <person name="Li H."/>
            <person name="Song F."/>
        </authorList>
    </citation>
    <scope>NUCLEOTIDE SEQUENCE</scope>
    <source>
        <strain evidence="6">Cailab_2023a</strain>
    </source>
</reference>
<comment type="caution">
    <text evidence="6">The sequence shown here is derived from an EMBL/GenBank/DDBJ whole genome shotgun (WGS) entry which is preliminary data.</text>
</comment>
<feature type="region of interest" description="Disordered" evidence="4">
    <location>
        <begin position="308"/>
        <end position="497"/>
    </location>
</feature>
<feature type="compositionally biased region" description="Low complexity" evidence="4">
    <location>
        <begin position="265"/>
        <end position="276"/>
    </location>
</feature>
<feature type="compositionally biased region" description="Basic and acidic residues" evidence="4">
    <location>
        <begin position="910"/>
        <end position="919"/>
    </location>
</feature>
<dbReference type="InterPro" id="IPR001487">
    <property type="entry name" value="Bromodomain"/>
</dbReference>
<feature type="compositionally biased region" description="Basic and acidic residues" evidence="4">
    <location>
        <begin position="988"/>
        <end position="997"/>
    </location>
</feature>
<organism evidence="6">
    <name type="scientific">Menopon gallinae</name>
    <name type="common">poultry shaft louse</name>
    <dbReference type="NCBI Taxonomy" id="328185"/>
    <lineage>
        <taxon>Eukaryota</taxon>
        <taxon>Metazoa</taxon>
        <taxon>Ecdysozoa</taxon>
        <taxon>Arthropoda</taxon>
        <taxon>Hexapoda</taxon>
        <taxon>Insecta</taxon>
        <taxon>Pterygota</taxon>
        <taxon>Neoptera</taxon>
        <taxon>Paraneoptera</taxon>
        <taxon>Psocodea</taxon>
        <taxon>Troctomorpha</taxon>
        <taxon>Phthiraptera</taxon>
        <taxon>Amblycera</taxon>
        <taxon>Menoponidae</taxon>
        <taxon>Menopon</taxon>
    </lineage>
</organism>
<sequence>MAESVQERLKLKRTILDTWSTREKLSLASLVLHSGDQNWSCVSRNIRLFAEPNRPPDWFSPRNCAQQYASLLENVETPKRKKRVAGSNEKSEVETPVESIVRKLKADRIEELKKKIDEIRMEYLRVKNASNSIITGEADDKIPEMLQEIEDEKKKKELEKEAHIKWLKEREERKIELERAWKPGSRLMNIRRASSMSEPSSEADSPLSEPLNVDVLEEYNISKPTPTSPLLTSLLKSPSTVGPVQPASQNSSILHSAITSPHRGSSPTIASLLSSSPGLPGNFNMPPSNVSSNLKNFVSNAISNSFNEEHKTVPQSPSQGAPTLSMLLELPPSLPGKPLPMLKPQPSAPPPYSEHLGPPPPYSQATEYLQKQRAEQLAAQTQSNTVRVKTECGVSSPAADNNTSGNVSTPPTNNQSHPVTARRSSVKGRRLDMQASEESEADESTNTQDTSKVSSPVREKDSKRLLHNTPDHDYVETPVKGKDKESASPVKTESKVQKKLEMDIFEFDESKEKYDKINLSAKDSKMSYLKSNSQRTSVRKDSEGNGQKKSEGASARSDDSKSKESDGAGSPPRDNLAGNDDDVPLRNLVKKENTEDQSEDRSDAENKVVSGSPAKEAESRRPSRNSSDGSEKREVESEIKDSKEAPKRKASTDIEDEKPSKRTTVCKENPAEKESDSEVSSDVKVAEPTGANSDDGSTERRKSEENAEQSEEEKPEDTDESEAAKDYDASSIAVDTKSEKTDLSTTEDEKSNDAAPKVYSRRRGGTSFSDSVPNSPAPITEEEKEYKAWKKVAMFVYTRLAGHKFASLFLKPITDDQAPGYSSIVRRPMDLSSVKRNIELGNIRTTAEFQRDVMLMFTNALMYNERDHHVYTMAMEMQADSKEHFQMLLQVTDENTPSRRETRTQQNSDVKIRPMEKAAKTGRPSQQGEGKAAAVAVEEKTSCGQSESKVRGSSRLPSRNPCGRPRIHEKPAAVVGRKRTFTGGSTDAPKKRLKTDE</sequence>
<keyword evidence="3" id="KW-0175">Coiled coil</keyword>
<feature type="compositionally biased region" description="Basic and acidic residues" evidence="4">
    <location>
        <begin position="457"/>
        <end position="497"/>
    </location>
</feature>
<proteinExistence type="predicted"/>
<feature type="domain" description="Bromo" evidence="5">
    <location>
        <begin position="801"/>
        <end position="871"/>
    </location>
</feature>
<feature type="compositionally biased region" description="Polar residues" evidence="4">
    <location>
        <begin position="246"/>
        <end position="263"/>
    </location>
</feature>
<evidence type="ECO:0000256" key="3">
    <source>
        <dbReference type="SAM" id="Coils"/>
    </source>
</evidence>
<protein>
    <recommendedName>
        <fullName evidence="5">Bromo domain-containing protein</fullName>
    </recommendedName>
</protein>
<feature type="compositionally biased region" description="Basic and acidic residues" evidence="4">
    <location>
        <begin position="736"/>
        <end position="752"/>
    </location>
</feature>
<feature type="compositionally biased region" description="Basic and acidic residues" evidence="4">
    <location>
        <begin position="538"/>
        <end position="566"/>
    </location>
</feature>
<feature type="region of interest" description="Disordered" evidence="4">
    <location>
        <begin position="893"/>
        <end position="997"/>
    </location>
</feature>
<dbReference type="CDD" id="cd05507">
    <property type="entry name" value="Bromo_brd8_like"/>
    <property type="match status" value="1"/>
</dbReference>
<feature type="compositionally biased region" description="Acidic residues" evidence="4">
    <location>
        <begin position="706"/>
        <end position="721"/>
    </location>
</feature>
<dbReference type="PANTHER" id="PTHR15398">
    <property type="entry name" value="BROMODOMAIN-CONTAINING PROTEIN 8"/>
    <property type="match status" value="1"/>
</dbReference>
<dbReference type="SUPFAM" id="SSF47370">
    <property type="entry name" value="Bromodomain"/>
    <property type="match status" value="1"/>
</dbReference>
<dbReference type="PROSITE" id="PS50014">
    <property type="entry name" value="BROMODOMAIN_2"/>
    <property type="match status" value="1"/>
</dbReference>
<feature type="compositionally biased region" description="Polar residues" evidence="4">
    <location>
        <begin position="444"/>
        <end position="454"/>
    </location>
</feature>
<evidence type="ECO:0000259" key="5">
    <source>
        <dbReference type="PROSITE" id="PS50014"/>
    </source>
</evidence>
<feature type="compositionally biased region" description="Polar residues" evidence="4">
    <location>
        <begin position="378"/>
        <end position="387"/>
    </location>
</feature>
<dbReference type="InterPro" id="IPR036427">
    <property type="entry name" value="Bromodomain-like_sf"/>
</dbReference>
<name>A0AAW2IGF4_9NEOP</name>
<dbReference type="AlphaFoldDB" id="A0AAW2IGF4"/>
<dbReference type="Gene3D" id="1.20.920.10">
    <property type="entry name" value="Bromodomain-like"/>
    <property type="match status" value="1"/>
</dbReference>
<feature type="region of interest" description="Disordered" evidence="4">
    <location>
        <begin position="239"/>
        <end position="276"/>
    </location>
</feature>
<dbReference type="PANTHER" id="PTHR15398:SF4">
    <property type="entry name" value="BROMODOMAIN-CONTAINING PROTEIN 8 ISOFORM X1"/>
    <property type="match status" value="1"/>
</dbReference>
<dbReference type="EMBL" id="JARGDH010000001">
    <property type="protein sequence ID" value="KAL0281442.1"/>
    <property type="molecule type" value="Genomic_DNA"/>
</dbReference>
<feature type="region of interest" description="Disordered" evidence="4">
    <location>
        <begin position="521"/>
        <end position="780"/>
    </location>
</feature>
<evidence type="ECO:0000256" key="4">
    <source>
        <dbReference type="SAM" id="MobiDB-lite"/>
    </source>
</evidence>